<accession>A0A0J9XGL9</accession>
<feature type="region of interest" description="Disordered" evidence="6">
    <location>
        <begin position="160"/>
        <end position="191"/>
    </location>
</feature>
<protein>
    <submittedName>
        <fullName evidence="9">Similar to Saccharomyces cerevisiae YKL146W AVT3 Vacuolar transporter, exports large neutral amino acids from the vacuole</fullName>
    </submittedName>
</protein>
<feature type="transmembrane region" description="Helical" evidence="7">
    <location>
        <begin position="617"/>
        <end position="633"/>
    </location>
</feature>
<comment type="caution">
    <text evidence="9">The sequence shown here is derived from an EMBL/GenBank/DDBJ whole genome shotgun (WGS) entry which is preliminary data.</text>
</comment>
<feature type="transmembrane region" description="Helical" evidence="7">
    <location>
        <begin position="367"/>
        <end position="384"/>
    </location>
</feature>
<feature type="transmembrane region" description="Helical" evidence="7">
    <location>
        <begin position="548"/>
        <end position="573"/>
    </location>
</feature>
<feature type="transmembrane region" description="Helical" evidence="7">
    <location>
        <begin position="320"/>
        <end position="341"/>
    </location>
</feature>
<feature type="compositionally biased region" description="Acidic residues" evidence="6">
    <location>
        <begin position="239"/>
        <end position="259"/>
    </location>
</feature>
<keyword evidence="3 7" id="KW-0812">Transmembrane</keyword>
<dbReference type="EMBL" id="CCBN010000015">
    <property type="protein sequence ID" value="CDO56430.1"/>
    <property type="molecule type" value="Genomic_DNA"/>
</dbReference>
<reference evidence="9" key="1">
    <citation type="submission" date="2014-03" db="EMBL/GenBank/DDBJ databases">
        <authorList>
            <person name="Casaregola S."/>
        </authorList>
    </citation>
    <scope>NUCLEOTIDE SEQUENCE [LARGE SCALE GENOMIC DNA]</scope>
    <source>
        <strain evidence="9">CLIB 918</strain>
    </source>
</reference>
<feature type="transmembrane region" description="Helical" evidence="7">
    <location>
        <begin position="472"/>
        <end position="492"/>
    </location>
</feature>
<evidence type="ECO:0000256" key="2">
    <source>
        <dbReference type="ARBA" id="ARBA00008066"/>
    </source>
</evidence>
<evidence type="ECO:0000256" key="5">
    <source>
        <dbReference type="ARBA" id="ARBA00023136"/>
    </source>
</evidence>
<name>A0A0J9XGL9_GEOCN</name>
<evidence type="ECO:0000313" key="10">
    <source>
        <dbReference type="Proteomes" id="UP000242525"/>
    </source>
</evidence>
<sequence length="677" mass="73897">MPVPTEIIGSSPSSNHASGLHSPKKTTSLSATSDSTDDAAAGLVGDNSSSLVPLTSNNNSFAANTLNDSPSVNSATKPAEDSHTHSSDADSVHTDATQEPSIYSVNLEHPDPEIVKVVGRHLVHEEDVSSPGAADIDGNFDSLRLQGGDITRQLYKWQREHEVGSTSRGRSKSFDIPRPSVSGPDGESITIQDIKVPGGFRRNFISAKAQGKPDAEPPTFLTRNFIEFLSIYGHFAGEELDEDEDEEEDEVEEVEEESPTENTALLASRSPRRPPVRRSYSRQSTAAKTTTTKAVLLLLKSFVGTGVLFLPKAFLNGGFLFSSMVLLFAATLSYWCFLLLIRSRVAVGVSSYGDVGGVLYGDRMRRIILFSIVFSQIGFAAAYIVFTSENMQALILSLTDNKTFIRIEALIFLQLLVFMPLSMIRNIAKLSGTALVADFFILLGLIFLYFWGGYTIATEGVADIKLFNRNDWPLFVGTAIFTFEGIGLIIPIQESMKKPAQFGPALGGVMVTITLIFISMGALSYAAYGSQVQTVVLLNLPKNSGFVNIVQALYSLAILLSTPLQLFPAIRIIENGLFVRSGKYNSKIKWQKNIFRCFLVFFTAFVAWGGAADLDRFVSLVGSFACIPLVYVYPPLLHLKAMARGDWQKASDLVLVAFGIGCMVYTTYVTLSSWVHP</sequence>
<dbReference type="GO" id="GO:0005774">
    <property type="term" value="C:vacuolar membrane"/>
    <property type="evidence" value="ECO:0007669"/>
    <property type="project" value="TreeGrafter"/>
</dbReference>
<dbReference type="AlphaFoldDB" id="A0A0J9XGL9"/>
<keyword evidence="4 7" id="KW-1133">Transmembrane helix</keyword>
<evidence type="ECO:0000259" key="8">
    <source>
        <dbReference type="Pfam" id="PF01490"/>
    </source>
</evidence>
<feature type="compositionally biased region" description="Basic residues" evidence="6">
    <location>
        <begin position="270"/>
        <end position="280"/>
    </location>
</feature>
<feature type="region of interest" description="Disordered" evidence="6">
    <location>
        <begin position="239"/>
        <end position="285"/>
    </location>
</feature>
<evidence type="ECO:0000313" key="9">
    <source>
        <dbReference type="EMBL" id="CDO56430.1"/>
    </source>
</evidence>
<feature type="transmembrane region" description="Helical" evidence="7">
    <location>
        <begin position="404"/>
        <end position="421"/>
    </location>
</feature>
<evidence type="ECO:0000256" key="7">
    <source>
        <dbReference type="SAM" id="Phobius"/>
    </source>
</evidence>
<feature type="compositionally biased region" description="Polar residues" evidence="6">
    <location>
        <begin position="8"/>
        <end position="17"/>
    </location>
</feature>
<dbReference type="OrthoDB" id="1684102at2759"/>
<feature type="compositionally biased region" description="Polar residues" evidence="6">
    <location>
        <begin position="46"/>
        <end position="76"/>
    </location>
</feature>
<proteinExistence type="inferred from homology"/>
<organism evidence="9 10">
    <name type="scientific">Geotrichum candidum</name>
    <name type="common">Oospora lactis</name>
    <name type="synonym">Dipodascus geotrichum</name>
    <dbReference type="NCBI Taxonomy" id="1173061"/>
    <lineage>
        <taxon>Eukaryota</taxon>
        <taxon>Fungi</taxon>
        <taxon>Dikarya</taxon>
        <taxon>Ascomycota</taxon>
        <taxon>Saccharomycotina</taxon>
        <taxon>Dipodascomycetes</taxon>
        <taxon>Dipodascales</taxon>
        <taxon>Dipodascaceae</taxon>
        <taxon>Geotrichum</taxon>
    </lineage>
</organism>
<evidence type="ECO:0000256" key="4">
    <source>
        <dbReference type="ARBA" id="ARBA00022989"/>
    </source>
</evidence>
<feature type="region of interest" description="Disordered" evidence="6">
    <location>
        <begin position="1"/>
        <end position="96"/>
    </location>
</feature>
<evidence type="ECO:0000256" key="3">
    <source>
        <dbReference type="ARBA" id="ARBA00022692"/>
    </source>
</evidence>
<feature type="transmembrane region" description="Helical" evidence="7">
    <location>
        <begin position="433"/>
        <end position="452"/>
    </location>
</feature>
<evidence type="ECO:0000256" key="6">
    <source>
        <dbReference type="SAM" id="MobiDB-lite"/>
    </source>
</evidence>
<gene>
    <name evidence="9" type="ORF">BN980_GECA15s01121g</name>
</gene>
<dbReference type="PANTHER" id="PTHR22950:SF666">
    <property type="entry name" value="VACUOLAR AMINO ACID TRANSPORTER 4"/>
    <property type="match status" value="1"/>
</dbReference>
<dbReference type="Proteomes" id="UP000242525">
    <property type="component" value="Unassembled WGS sequence"/>
</dbReference>
<feature type="compositionally biased region" description="Low complexity" evidence="6">
    <location>
        <begin position="26"/>
        <end position="41"/>
    </location>
</feature>
<feature type="transmembrane region" description="Helical" evidence="7">
    <location>
        <begin position="504"/>
        <end position="528"/>
    </location>
</feature>
<dbReference type="PANTHER" id="PTHR22950">
    <property type="entry name" value="AMINO ACID TRANSPORTER"/>
    <property type="match status" value="1"/>
</dbReference>
<feature type="transmembrane region" description="Helical" evidence="7">
    <location>
        <begin position="653"/>
        <end position="675"/>
    </location>
</feature>
<comment type="similarity">
    <text evidence="2">Belongs to the amino acid/polyamine transporter 2 family.</text>
</comment>
<comment type="subcellular location">
    <subcellularLocation>
        <location evidence="1">Membrane</location>
        <topology evidence="1">Multi-pass membrane protein</topology>
    </subcellularLocation>
</comment>
<dbReference type="InterPro" id="IPR013057">
    <property type="entry name" value="AA_transpt_TM"/>
</dbReference>
<dbReference type="Pfam" id="PF01490">
    <property type="entry name" value="Aa_trans"/>
    <property type="match status" value="1"/>
</dbReference>
<dbReference type="GO" id="GO:0005302">
    <property type="term" value="F:L-tyrosine transmembrane transporter activity"/>
    <property type="evidence" value="ECO:0007669"/>
    <property type="project" value="TreeGrafter"/>
</dbReference>
<dbReference type="STRING" id="1173061.A0A0J9XGL9"/>
<feature type="domain" description="Amino acid transporter transmembrane" evidence="8">
    <location>
        <begin position="288"/>
        <end position="671"/>
    </location>
</feature>
<keyword evidence="5 7" id="KW-0472">Membrane</keyword>
<keyword evidence="10" id="KW-1185">Reference proteome</keyword>
<feature type="transmembrane region" description="Helical" evidence="7">
    <location>
        <begin position="594"/>
        <end position="611"/>
    </location>
</feature>
<feature type="compositionally biased region" description="Basic and acidic residues" evidence="6">
    <location>
        <begin position="78"/>
        <end position="93"/>
    </location>
</feature>
<evidence type="ECO:0000256" key="1">
    <source>
        <dbReference type="ARBA" id="ARBA00004141"/>
    </source>
</evidence>